<dbReference type="PANTHER" id="PTHR45624">
    <property type="entry name" value="MITOCHONDRIAL BASIC AMINO ACIDS TRANSPORTER-RELATED"/>
    <property type="match status" value="1"/>
</dbReference>
<evidence type="ECO:0000256" key="5">
    <source>
        <dbReference type="ARBA" id="ARBA00022737"/>
    </source>
</evidence>
<keyword evidence="6" id="KW-1133">Transmembrane helix</keyword>
<accession>A0A2A2LR28</accession>
<dbReference type="AlphaFoldDB" id="A0A2A2LR28"/>
<dbReference type="InterPro" id="IPR023395">
    <property type="entry name" value="MCP_dom_sf"/>
</dbReference>
<dbReference type="STRING" id="2018661.A0A2A2LR28"/>
<keyword evidence="4 9" id="KW-0812">Transmembrane</keyword>
<evidence type="ECO:0000256" key="3">
    <source>
        <dbReference type="ARBA" id="ARBA00022448"/>
    </source>
</evidence>
<dbReference type="PRINTS" id="PR00926">
    <property type="entry name" value="MITOCARRIER"/>
</dbReference>
<keyword evidence="12" id="KW-1185">Reference proteome</keyword>
<comment type="caution">
    <text evidence="11">The sequence shown here is derived from an EMBL/GenBank/DDBJ whole genome shotgun (WGS) entry which is preliminary data.</text>
</comment>
<sequence length="426" mass="47489">MVLSLHVVNHGHISPEEIEPITPQEYASPESIRAKPSIDPLLERSIHFLRESSEVHFYTSFCHYRAAGVLAGHPLDTVKVRLQTQHGNIYRGTWHCFGNIVKKEGFRGLYKGLSSPLASLSAINAIVFGVHGSACREFDNPDSLKAHFFAGSAAGFTQSIIAAPTERLKLLMQIQTDKAHTVYTGPIHAARQIIKTQGSRALFRGSLATISRDTPAFGVYFLSYEWMTRKMSGNGTTESLAGWQLLLAGGGAGMISWLLNYPQDIVKSRFQADDSYRSYWHCIKSTYAERGIRTFFIGLNSALIRAFPSNAATFFTVEWTYRLLLNYNVLGFETVDVQQQSQMLYIAGQSASPLPVSIASTHPHTHLHEDTNFFSGHSHHCYLKKARLSLRSEISSSDFWSLNYLLPLPEAGSTSIDPMVHGCRFL</sequence>
<gene>
    <name evidence="11" type="ORF">WR25_20220</name>
</gene>
<comment type="similarity">
    <text evidence="2 10">Belongs to the mitochondrial carrier (TC 2.A.29) family.</text>
</comment>
<dbReference type="GO" id="GO:0005289">
    <property type="term" value="F:high-affinity L-arginine transmembrane transporter activity"/>
    <property type="evidence" value="ECO:0007669"/>
    <property type="project" value="TreeGrafter"/>
</dbReference>
<evidence type="ECO:0000256" key="10">
    <source>
        <dbReference type="RuleBase" id="RU000488"/>
    </source>
</evidence>
<dbReference type="Pfam" id="PF00153">
    <property type="entry name" value="Mito_carr"/>
    <property type="match status" value="3"/>
</dbReference>
<dbReference type="InterPro" id="IPR002067">
    <property type="entry name" value="MCP"/>
</dbReference>
<dbReference type="Gene3D" id="1.50.40.10">
    <property type="entry name" value="Mitochondrial carrier domain"/>
    <property type="match status" value="1"/>
</dbReference>
<evidence type="ECO:0000256" key="4">
    <source>
        <dbReference type="ARBA" id="ARBA00022692"/>
    </source>
</evidence>
<dbReference type="GO" id="GO:0031966">
    <property type="term" value="C:mitochondrial membrane"/>
    <property type="evidence" value="ECO:0007669"/>
    <property type="project" value="UniProtKB-SubCell"/>
</dbReference>
<dbReference type="InterPro" id="IPR018108">
    <property type="entry name" value="MCP_transmembrane"/>
</dbReference>
<feature type="repeat" description="Solcar" evidence="9">
    <location>
        <begin position="240"/>
        <end position="323"/>
    </location>
</feature>
<feature type="repeat" description="Solcar" evidence="9">
    <location>
        <begin position="142"/>
        <end position="230"/>
    </location>
</feature>
<dbReference type="EMBL" id="LIAE01006510">
    <property type="protein sequence ID" value="PAV88589.1"/>
    <property type="molecule type" value="Genomic_DNA"/>
</dbReference>
<feature type="repeat" description="Solcar" evidence="9">
    <location>
        <begin position="59"/>
        <end position="137"/>
    </location>
</feature>
<dbReference type="PANTHER" id="PTHR45624:SF61">
    <property type="entry name" value="MITOCHONDRIAL BASIC AMINO ACIDS TRANSPORTER"/>
    <property type="match status" value="1"/>
</dbReference>
<protein>
    <submittedName>
        <fullName evidence="11">Uncharacterized protein</fullName>
    </submittedName>
</protein>
<reference evidence="11 12" key="1">
    <citation type="journal article" date="2017" name="Curr. Biol.">
        <title>Genome architecture and evolution of a unichromosomal asexual nematode.</title>
        <authorList>
            <person name="Fradin H."/>
            <person name="Zegar C."/>
            <person name="Gutwein M."/>
            <person name="Lucas J."/>
            <person name="Kovtun M."/>
            <person name="Corcoran D."/>
            <person name="Baugh L.R."/>
            <person name="Kiontke K."/>
            <person name="Gunsalus K."/>
            <person name="Fitch D.H."/>
            <person name="Piano F."/>
        </authorList>
    </citation>
    <scope>NUCLEOTIDE SEQUENCE [LARGE SCALE GENOMIC DNA]</scope>
    <source>
        <strain evidence="11">PF1309</strain>
    </source>
</reference>
<evidence type="ECO:0000313" key="12">
    <source>
        <dbReference type="Proteomes" id="UP000218231"/>
    </source>
</evidence>
<evidence type="ECO:0000256" key="8">
    <source>
        <dbReference type="ARBA" id="ARBA00023136"/>
    </source>
</evidence>
<proteinExistence type="inferred from homology"/>
<keyword evidence="3 10" id="KW-0813">Transport</keyword>
<keyword evidence="8 9" id="KW-0472">Membrane</keyword>
<name>A0A2A2LR28_9BILA</name>
<dbReference type="SUPFAM" id="SSF103506">
    <property type="entry name" value="Mitochondrial carrier"/>
    <property type="match status" value="1"/>
</dbReference>
<dbReference type="Proteomes" id="UP000218231">
    <property type="component" value="Unassembled WGS sequence"/>
</dbReference>
<comment type="subcellular location">
    <subcellularLocation>
        <location evidence="1">Mitochondrion membrane</location>
        <topology evidence="1">Multi-pass membrane protein</topology>
    </subcellularLocation>
</comment>
<dbReference type="GO" id="GO:1990575">
    <property type="term" value="P:mitochondrial L-ornithine transmembrane transport"/>
    <property type="evidence" value="ECO:0007669"/>
    <property type="project" value="TreeGrafter"/>
</dbReference>
<keyword evidence="7" id="KW-0496">Mitochondrion</keyword>
<dbReference type="InterPro" id="IPR050567">
    <property type="entry name" value="Mitochondrial_Carrier"/>
</dbReference>
<evidence type="ECO:0000256" key="2">
    <source>
        <dbReference type="ARBA" id="ARBA00006375"/>
    </source>
</evidence>
<dbReference type="OrthoDB" id="193856at2759"/>
<evidence type="ECO:0000313" key="11">
    <source>
        <dbReference type="EMBL" id="PAV88589.1"/>
    </source>
</evidence>
<dbReference type="PROSITE" id="PS50920">
    <property type="entry name" value="SOLCAR"/>
    <property type="match status" value="3"/>
</dbReference>
<evidence type="ECO:0000256" key="7">
    <source>
        <dbReference type="ARBA" id="ARBA00023128"/>
    </source>
</evidence>
<evidence type="ECO:0000256" key="6">
    <source>
        <dbReference type="ARBA" id="ARBA00022989"/>
    </source>
</evidence>
<keyword evidence="5" id="KW-0677">Repeat</keyword>
<evidence type="ECO:0000256" key="9">
    <source>
        <dbReference type="PROSITE-ProRule" id="PRU00282"/>
    </source>
</evidence>
<organism evidence="11 12">
    <name type="scientific">Diploscapter pachys</name>
    <dbReference type="NCBI Taxonomy" id="2018661"/>
    <lineage>
        <taxon>Eukaryota</taxon>
        <taxon>Metazoa</taxon>
        <taxon>Ecdysozoa</taxon>
        <taxon>Nematoda</taxon>
        <taxon>Chromadorea</taxon>
        <taxon>Rhabditida</taxon>
        <taxon>Rhabditina</taxon>
        <taxon>Rhabditomorpha</taxon>
        <taxon>Rhabditoidea</taxon>
        <taxon>Rhabditidae</taxon>
        <taxon>Diploscapter</taxon>
    </lineage>
</organism>
<evidence type="ECO:0000256" key="1">
    <source>
        <dbReference type="ARBA" id="ARBA00004225"/>
    </source>
</evidence>